<dbReference type="Pfam" id="PF00694">
    <property type="entry name" value="Aconitase_C"/>
    <property type="match status" value="1"/>
</dbReference>
<evidence type="ECO:0000256" key="2">
    <source>
        <dbReference type="ARBA" id="ARBA00002695"/>
    </source>
</evidence>
<keyword evidence="13" id="KW-1185">Reference proteome</keyword>
<dbReference type="AlphaFoldDB" id="C6XJ98"/>
<keyword evidence="10" id="KW-0100">Branched-chain amino acid biosynthesis</keyword>
<name>C6XJ98_HIRBI</name>
<dbReference type="CDD" id="cd01577">
    <property type="entry name" value="IPMI_Swivel"/>
    <property type="match status" value="1"/>
</dbReference>
<dbReference type="NCBIfam" id="NF002458">
    <property type="entry name" value="PRK01641.1"/>
    <property type="match status" value="1"/>
</dbReference>
<dbReference type="InterPro" id="IPR004431">
    <property type="entry name" value="3-IsopropMal_deHydase_ssu"/>
</dbReference>
<dbReference type="InterPro" id="IPR033940">
    <property type="entry name" value="IPMI_Swivel"/>
</dbReference>
<dbReference type="InterPro" id="IPR000573">
    <property type="entry name" value="AconitaseA/IPMdHydase_ssu_swvl"/>
</dbReference>
<comment type="similarity">
    <text evidence="4">Belongs to the LeuD family. LeuD type 1 subfamily.</text>
</comment>
<evidence type="ECO:0000256" key="10">
    <source>
        <dbReference type="ARBA" id="ARBA00023304"/>
    </source>
</evidence>
<dbReference type="STRING" id="582402.Hbal_1504"/>
<dbReference type="Gene3D" id="3.20.19.10">
    <property type="entry name" value="Aconitase, domain 4"/>
    <property type="match status" value="1"/>
</dbReference>
<dbReference type="EC" id="4.2.1.33" evidence="6"/>
<dbReference type="PANTHER" id="PTHR43345:SF5">
    <property type="entry name" value="3-ISOPROPYLMALATE DEHYDRATASE SMALL SUBUNIT"/>
    <property type="match status" value="1"/>
</dbReference>
<dbReference type="Proteomes" id="UP000002745">
    <property type="component" value="Chromosome"/>
</dbReference>
<comment type="catalytic activity">
    <reaction evidence="1">
        <text>(2R,3S)-3-isopropylmalate = (2S)-2-isopropylmalate</text>
        <dbReference type="Rhea" id="RHEA:32287"/>
        <dbReference type="ChEBI" id="CHEBI:1178"/>
        <dbReference type="ChEBI" id="CHEBI:35121"/>
        <dbReference type="EC" id="4.2.1.33"/>
    </reaction>
</comment>
<comment type="function">
    <text evidence="2">Catalyzes the isomerization between 2-isopropylmalate and 3-isopropylmalate, via the formation of 2-isopropylmaleate.</text>
</comment>
<dbReference type="PANTHER" id="PTHR43345">
    <property type="entry name" value="3-ISOPROPYLMALATE DEHYDRATASE SMALL SUBUNIT 2-RELATED-RELATED"/>
    <property type="match status" value="1"/>
</dbReference>
<evidence type="ECO:0000313" key="13">
    <source>
        <dbReference type="Proteomes" id="UP000002745"/>
    </source>
</evidence>
<evidence type="ECO:0000256" key="7">
    <source>
        <dbReference type="ARBA" id="ARBA00022430"/>
    </source>
</evidence>
<accession>C6XJ98</accession>
<feature type="domain" description="Aconitase A/isopropylmalate dehydratase small subunit swivel" evidence="11">
    <location>
        <begin position="15"/>
        <end position="115"/>
    </location>
</feature>
<dbReference type="SUPFAM" id="SSF52016">
    <property type="entry name" value="LeuD/IlvD-like"/>
    <property type="match status" value="1"/>
</dbReference>
<dbReference type="UniPathway" id="UPA00048">
    <property type="reaction ID" value="UER00071"/>
</dbReference>
<dbReference type="RefSeq" id="WP_015827343.1">
    <property type="nucleotide sequence ID" value="NC_012982.1"/>
</dbReference>
<reference evidence="13" key="1">
    <citation type="journal article" date="2011" name="J. Bacteriol.">
        <title>Genome sequences of eight morphologically diverse alphaproteobacteria.</title>
        <authorList>
            <consortium name="US DOE Joint Genome Institute"/>
            <person name="Brown P.J."/>
            <person name="Kysela D.T."/>
            <person name="Buechlein A."/>
            <person name="Hemmerich C."/>
            <person name="Brun Y.V."/>
        </authorList>
    </citation>
    <scope>NUCLEOTIDE SEQUENCE [LARGE SCALE GENOMIC DNA]</scope>
    <source>
        <strain evidence="13">ATCC 49814 / DSM 5838 / IFAM 1418</strain>
    </source>
</reference>
<organism evidence="12 13">
    <name type="scientific">Hirschia baltica (strain ATCC 49814 / DSM 5838 / IFAM 1418)</name>
    <dbReference type="NCBI Taxonomy" id="582402"/>
    <lineage>
        <taxon>Bacteria</taxon>
        <taxon>Pseudomonadati</taxon>
        <taxon>Pseudomonadota</taxon>
        <taxon>Alphaproteobacteria</taxon>
        <taxon>Hyphomonadales</taxon>
        <taxon>Hyphomonadaceae</taxon>
        <taxon>Hirschia</taxon>
    </lineage>
</organism>
<comment type="pathway">
    <text evidence="3">Amino-acid biosynthesis; L-leucine biosynthesis; L-leucine from 3-methyl-2-oxobutanoate: step 2/4.</text>
</comment>
<evidence type="ECO:0000256" key="8">
    <source>
        <dbReference type="ARBA" id="ARBA00022605"/>
    </source>
</evidence>
<protein>
    <recommendedName>
        <fullName evidence="6">3-isopropylmalate dehydratase</fullName>
        <ecNumber evidence="6">4.2.1.33</ecNumber>
    </recommendedName>
</protein>
<evidence type="ECO:0000256" key="9">
    <source>
        <dbReference type="ARBA" id="ARBA00023239"/>
    </source>
</evidence>
<dbReference type="GO" id="GO:0003861">
    <property type="term" value="F:3-isopropylmalate dehydratase activity"/>
    <property type="evidence" value="ECO:0007669"/>
    <property type="project" value="UniProtKB-EC"/>
</dbReference>
<dbReference type="HOGENOM" id="CLU_081378_0_3_5"/>
<evidence type="ECO:0000256" key="1">
    <source>
        <dbReference type="ARBA" id="ARBA00000491"/>
    </source>
</evidence>
<evidence type="ECO:0000256" key="5">
    <source>
        <dbReference type="ARBA" id="ARBA00011271"/>
    </source>
</evidence>
<evidence type="ECO:0000256" key="3">
    <source>
        <dbReference type="ARBA" id="ARBA00004729"/>
    </source>
</evidence>
<dbReference type="EMBL" id="CP001678">
    <property type="protein sequence ID" value="ACT59193.1"/>
    <property type="molecule type" value="Genomic_DNA"/>
</dbReference>
<dbReference type="InterPro" id="IPR050075">
    <property type="entry name" value="LeuD"/>
</dbReference>
<dbReference type="NCBIfam" id="TIGR00171">
    <property type="entry name" value="leuD"/>
    <property type="match status" value="1"/>
</dbReference>
<gene>
    <name evidence="12" type="ordered locus">Hbal_1504</name>
</gene>
<dbReference type="GO" id="GO:0009316">
    <property type="term" value="C:3-isopropylmalate dehydratase complex"/>
    <property type="evidence" value="ECO:0007669"/>
    <property type="project" value="InterPro"/>
</dbReference>
<evidence type="ECO:0000313" key="12">
    <source>
        <dbReference type="EMBL" id="ACT59193.1"/>
    </source>
</evidence>
<keyword evidence="8" id="KW-0028">Amino-acid biosynthesis</keyword>
<dbReference type="KEGG" id="hba:Hbal_1504"/>
<dbReference type="eggNOG" id="COG0066">
    <property type="taxonomic scope" value="Bacteria"/>
</dbReference>
<evidence type="ECO:0000256" key="4">
    <source>
        <dbReference type="ARBA" id="ARBA00009845"/>
    </source>
</evidence>
<proteinExistence type="inferred from homology"/>
<keyword evidence="7" id="KW-0432">Leucine biosynthesis</keyword>
<comment type="subunit">
    <text evidence="5">Heterodimer of LeuC and LeuD.</text>
</comment>
<sequence>MQPLTVINSTAISLPEPNIDTDIIYPARFLTDTRKIGLGEYAFYDRCANDPNFPIHRRIKQEILITGENFGSGSSREQAPWSLADLGLRVLIAPSFGDIFYGNCFRNGLLPIRLPSSVINELHQFAKKQVVFEINLIDCEIKLNVENRSVQFEVPSDGRESLLNGWNETTRILENYTNDIIAFEQKQRSDQPWLWK</sequence>
<dbReference type="InterPro" id="IPR015928">
    <property type="entry name" value="Aconitase/3IPM_dehydase_swvl"/>
</dbReference>
<evidence type="ECO:0000256" key="6">
    <source>
        <dbReference type="ARBA" id="ARBA00011998"/>
    </source>
</evidence>
<dbReference type="OrthoDB" id="9777465at2"/>
<dbReference type="GO" id="GO:0009098">
    <property type="term" value="P:L-leucine biosynthetic process"/>
    <property type="evidence" value="ECO:0007669"/>
    <property type="project" value="UniProtKB-UniPathway"/>
</dbReference>
<evidence type="ECO:0000259" key="11">
    <source>
        <dbReference type="Pfam" id="PF00694"/>
    </source>
</evidence>
<keyword evidence="9" id="KW-0456">Lyase</keyword>